<dbReference type="Pfam" id="PF00560">
    <property type="entry name" value="LRR_1"/>
    <property type="match status" value="1"/>
</dbReference>
<dbReference type="EMBL" id="QXFV01003334">
    <property type="protein sequence ID" value="KAE8977704.1"/>
    <property type="molecule type" value="Genomic_DNA"/>
</dbReference>
<accession>A0A6A3IC87</accession>
<dbReference type="SMART" id="SM00365">
    <property type="entry name" value="LRR_SD22"/>
    <property type="match status" value="5"/>
</dbReference>
<evidence type="ECO:0000256" key="3">
    <source>
        <dbReference type="SAM" id="MobiDB-lite"/>
    </source>
</evidence>
<keyword evidence="2" id="KW-0677">Repeat</keyword>
<dbReference type="PANTHER" id="PTHR46652">
    <property type="entry name" value="LEUCINE-RICH REPEAT AND IQ DOMAIN-CONTAINING PROTEIN 1-RELATED"/>
    <property type="match status" value="1"/>
</dbReference>
<evidence type="ECO:0000313" key="5">
    <source>
        <dbReference type="Proteomes" id="UP000429607"/>
    </source>
</evidence>
<gene>
    <name evidence="4" type="ORF">PR001_g25055</name>
</gene>
<dbReference type="AlphaFoldDB" id="A0A6A3IC87"/>
<feature type="region of interest" description="Disordered" evidence="3">
    <location>
        <begin position="1"/>
        <end position="23"/>
    </location>
</feature>
<evidence type="ECO:0000256" key="1">
    <source>
        <dbReference type="ARBA" id="ARBA00022614"/>
    </source>
</evidence>
<dbReference type="Proteomes" id="UP000429607">
    <property type="component" value="Unassembled WGS sequence"/>
</dbReference>
<dbReference type="InterPro" id="IPR032675">
    <property type="entry name" value="LRR_dom_sf"/>
</dbReference>
<reference evidence="4 5" key="1">
    <citation type="submission" date="2018-09" db="EMBL/GenBank/DDBJ databases">
        <title>Genomic investigation of the strawberry pathogen Phytophthora fragariae indicates pathogenicity is determined by transcriptional variation in three key races.</title>
        <authorList>
            <person name="Adams T.M."/>
            <person name="Armitage A.D."/>
            <person name="Sobczyk M.K."/>
            <person name="Bates H.J."/>
            <person name="Dunwell J.M."/>
            <person name="Nellist C.F."/>
            <person name="Harrison R.J."/>
        </authorList>
    </citation>
    <scope>NUCLEOTIDE SEQUENCE [LARGE SCALE GENOMIC DNA]</scope>
    <source>
        <strain evidence="4 5">SCRP249</strain>
    </source>
</reference>
<dbReference type="PANTHER" id="PTHR46652:SF3">
    <property type="entry name" value="LEUCINE-RICH REPEAT-CONTAINING PROTEIN 9"/>
    <property type="match status" value="1"/>
</dbReference>
<dbReference type="PROSITE" id="PS51450">
    <property type="entry name" value="LRR"/>
    <property type="match status" value="4"/>
</dbReference>
<protein>
    <recommendedName>
        <fullName evidence="6">Protein phosphatase 1 regulatory subunit 7</fullName>
    </recommendedName>
</protein>
<dbReference type="Gene3D" id="3.80.10.10">
    <property type="entry name" value="Ribonuclease Inhibitor"/>
    <property type="match status" value="1"/>
</dbReference>
<dbReference type="SMART" id="SM00369">
    <property type="entry name" value="LRR_TYP"/>
    <property type="match status" value="3"/>
</dbReference>
<dbReference type="InterPro" id="IPR003591">
    <property type="entry name" value="Leu-rich_rpt_typical-subtyp"/>
</dbReference>
<dbReference type="SUPFAM" id="SSF52075">
    <property type="entry name" value="Outer arm dynein light chain 1"/>
    <property type="match status" value="1"/>
</dbReference>
<proteinExistence type="predicted"/>
<name>A0A6A3IC87_9STRA</name>
<evidence type="ECO:0000313" key="4">
    <source>
        <dbReference type="EMBL" id="KAE8977704.1"/>
    </source>
</evidence>
<organism evidence="4 5">
    <name type="scientific">Phytophthora rubi</name>
    <dbReference type="NCBI Taxonomy" id="129364"/>
    <lineage>
        <taxon>Eukaryota</taxon>
        <taxon>Sar</taxon>
        <taxon>Stramenopiles</taxon>
        <taxon>Oomycota</taxon>
        <taxon>Peronosporomycetes</taxon>
        <taxon>Peronosporales</taxon>
        <taxon>Peronosporaceae</taxon>
        <taxon>Phytophthora</taxon>
    </lineage>
</organism>
<evidence type="ECO:0008006" key="6">
    <source>
        <dbReference type="Google" id="ProtNLM"/>
    </source>
</evidence>
<feature type="compositionally biased region" description="Polar residues" evidence="3">
    <location>
        <begin position="1"/>
        <end position="10"/>
    </location>
</feature>
<dbReference type="InterPro" id="IPR025875">
    <property type="entry name" value="Leu-rich_rpt_4"/>
</dbReference>
<sequence length="175" mass="19873">MAAQDGSSVFTSTTITETTGEAEHEQIEEIEVIFGTFGRIVVNCNLEVISNLEPVGASLVHLCLSNQNITRMSGLSSLRQLRHLYLQQNRISRIEGLESCRKLKTLWLYDNCLTRVENLGFCTDLRELWLQNNKIQTLKATSGGISELVNLQRLNLANNRLRDVDEFEHLRKLVV</sequence>
<dbReference type="InterPro" id="IPR001611">
    <property type="entry name" value="Leu-rich_rpt"/>
</dbReference>
<keyword evidence="1" id="KW-0433">Leucine-rich repeat</keyword>
<dbReference type="InterPro" id="IPR050836">
    <property type="entry name" value="SDS22/Internalin_LRR"/>
</dbReference>
<dbReference type="Pfam" id="PF12799">
    <property type="entry name" value="LRR_4"/>
    <property type="match status" value="2"/>
</dbReference>
<comment type="caution">
    <text evidence="4">The sequence shown here is derived from an EMBL/GenBank/DDBJ whole genome shotgun (WGS) entry which is preliminary data.</text>
</comment>
<evidence type="ECO:0000256" key="2">
    <source>
        <dbReference type="ARBA" id="ARBA00022737"/>
    </source>
</evidence>